<evidence type="ECO:0000256" key="4">
    <source>
        <dbReference type="PROSITE-ProRule" id="PRU00409"/>
    </source>
</evidence>
<dbReference type="InterPro" id="IPR040557">
    <property type="entry name" value="VIP1_N"/>
</dbReference>
<keyword evidence="4" id="KW-0547">Nucleotide-binding</keyword>
<keyword evidence="7" id="KW-1185">Reference proteome</keyword>
<gene>
    <name evidence="6" type="ORF">F1559_003182</name>
</gene>
<comment type="caution">
    <text evidence="6">The sequence shown here is derived from an EMBL/GenBank/DDBJ whole genome shotgun (WGS) entry which is preliminary data.</text>
</comment>
<dbReference type="PROSITE" id="PS50975">
    <property type="entry name" value="ATP_GRASP"/>
    <property type="match status" value="1"/>
</dbReference>
<dbReference type="InterPro" id="IPR011761">
    <property type="entry name" value="ATP-grasp"/>
</dbReference>
<dbReference type="InterPro" id="IPR037446">
    <property type="entry name" value="His_Pase_VIP1"/>
</dbReference>
<dbReference type="GO" id="GO:0005524">
    <property type="term" value="F:ATP binding"/>
    <property type="evidence" value="ECO:0007669"/>
    <property type="project" value="UniProtKB-UniRule"/>
</dbReference>
<accession>A0A7J7IGK9</accession>
<keyword evidence="1" id="KW-0597">Phosphoprotein</keyword>
<keyword evidence="4" id="KW-0067">ATP-binding</keyword>
<dbReference type="SUPFAM" id="SSF56059">
    <property type="entry name" value="Glutathione synthetase ATP-binding domain-like"/>
    <property type="match status" value="1"/>
</dbReference>
<evidence type="ECO:0000313" key="6">
    <source>
        <dbReference type="EMBL" id="KAF6002242.1"/>
    </source>
</evidence>
<dbReference type="GO" id="GO:0000828">
    <property type="term" value="F:inositol hexakisphosphate kinase activity"/>
    <property type="evidence" value="ECO:0007669"/>
    <property type="project" value="TreeGrafter"/>
</dbReference>
<dbReference type="Pfam" id="PF08443">
    <property type="entry name" value="RimK"/>
    <property type="match status" value="1"/>
</dbReference>
<comment type="catalytic activity">
    <reaction evidence="2">
        <text>5-diphospho-1D-myo-inositol 1,2,3,4,6-pentakisphosphate + ATP + H(+) = 1,5-bis(diphospho)-1D-myo-inositol 2,3,4,6-tetrakisphosphate + ADP</text>
        <dbReference type="Rhea" id="RHEA:10276"/>
        <dbReference type="ChEBI" id="CHEBI:15378"/>
        <dbReference type="ChEBI" id="CHEBI:30616"/>
        <dbReference type="ChEBI" id="CHEBI:58628"/>
        <dbReference type="ChEBI" id="CHEBI:77983"/>
        <dbReference type="ChEBI" id="CHEBI:456216"/>
        <dbReference type="EC" id="2.7.4.24"/>
    </reaction>
    <physiologicalReaction direction="left-to-right" evidence="2">
        <dbReference type="Rhea" id="RHEA:10277"/>
    </physiologicalReaction>
</comment>
<evidence type="ECO:0000259" key="5">
    <source>
        <dbReference type="PROSITE" id="PS50975"/>
    </source>
</evidence>
<organism evidence="6 7">
    <name type="scientific">Cyanidiococcus yangmingshanensis</name>
    <dbReference type="NCBI Taxonomy" id="2690220"/>
    <lineage>
        <taxon>Eukaryota</taxon>
        <taxon>Rhodophyta</taxon>
        <taxon>Bangiophyceae</taxon>
        <taxon>Cyanidiales</taxon>
        <taxon>Cyanidiaceae</taxon>
        <taxon>Cyanidiococcus</taxon>
    </lineage>
</organism>
<dbReference type="Proteomes" id="UP000530660">
    <property type="component" value="Unassembled WGS sequence"/>
</dbReference>
<proteinExistence type="predicted"/>
<evidence type="ECO:0000256" key="2">
    <source>
        <dbReference type="ARBA" id="ARBA00033696"/>
    </source>
</evidence>
<dbReference type="OrthoDB" id="18042at2759"/>
<protein>
    <recommendedName>
        <fullName evidence="5">ATP-grasp domain-containing protein</fullName>
    </recommendedName>
</protein>
<dbReference type="GO" id="GO:0046872">
    <property type="term" value="F:metal ion binding"/>
    <property type="evidence" value="ECO:0007669"/>
    <property type="project" value="InterPro"/>
</dbReference>
<dbReference type="InterPro" id="IPR013651">
    <property type="entry name" value="ATP-grasp_RimK-type"/>
</dbReference>
<dbReference type="GO" id="GO:0006020">
    <property type="term" value="P:inositol metabolic process"/>
    <property type="evidence" value="ECO:0007669"/>
    <property type="project" value="TreeGrafter"/>
</dbReference>
<feature type="domain" description="ATP-grasp" evidence="5">
    <location>
        <begin position="103"/>
        <end position="319"/>
    </location>
</feature>
<reference evidence="6 7" key="1">
    <citation type="journal article" date="2020" name="J. Phycol.">
        <title>Comparative genome analysis reveals Cyanidiococcus gen. nov., a new extremophilic red algal genus sister to Cyanidioschyzon (Cyanidioschyzonaceae, Rhodophyta).</title>
        <authorList>
            <person name="Liu S.-L."/>
            <person name="Chiang Y.-R."/>
            <person name="Yoon H.S."/>
            <person name="Fu H.-Y."/>
        </authorList>
    </citation>
    <scope>NUCLEOTIDE SEQUENCE [LARGE SCALE GENOMIC DNA]</scope>
    <source>
        <strain evidence="6 7">THAL066</strain>
    </source>
</reference>
<evidence type="ECO:0000313" key="7">
    <source>
        <dbReference type="Proteomes" id="UP000530660"/>
    </source>
</evidence>
<comment type="catalytic activity">
    <reaction evidence="3">
        <text>1D-myo-inositol hexakisphosphate + ATP = 1-diphospho-1D-myo-inositol 2,3,4,5,6-pentakisphosphate + ADP</text>
        <dbReference type="Rhea" id="RHEA:37459"/>
        <dbReference type="ChEBI" id="CHEBI:30616"/>
        <dbReference type="ChEBI" id="CHEBI:58130"/>
        <dbReference type="ChEBI" id="CHEBI:74946"/>
        <dbReference type="ChEBI" id="CHEBI:456216"/>
        <dbReference type="EC" id="2.7.4.24"/>
    </reaction>
    <physiologicalReaction direction="left-to-right" evidence="3">
        <dbReference type="Rhea" id="RHEA:37460"/>
    </physiologicalReaction>
</comment>
<dbReference type="Gene3D" id="3.30.470.20">
    <property type="entry name" value="ATP-grasp fold, B domain"/>
    <property type="match status" value="1"/>
</dbReference>
<dbReference type="Pfam" id="PF18086">
    <property type="entry name" value="PPIP5K2_N"/>
    <property type="match status" value="1"/>
</dbReference>
<sequence>MNSGCVVRVGVCAMPKKVHSEPMRKILGELVSSGVGSFCLVFFESRTLFEQPVQEWPLCDALIAFYSEGFPLERVVAYAELRRPYCLNSLREQQTLLDRAKVYQVLVRHQVPVPRHVVVRHQDGWACDSRFLEHDDYIEWDGVRLYKPFVEKPVDAEDHRVCIYYAKPLYGCRRLFRKTASLSSVFDPECRRVRRCGSFIYEEFIPSEHQSDIKVYAVGPEYAYAERRKSPVVDGIVERNTVGKEVRFPVELTAAERRVAATITTAFGQFVCGFDLIRHADGSSFYVNDVNGFSFVKGSEAYYRSCGRILADHLARECLGRSRLGDGPPGVLTRPTGAWVSVVPVVSRGSRSQVNSHLRMRF</sequence>
<dbReference type="FunFam" id="3.30.470.20:FF:000036">
    <property type="entry name" value="Inositol hexakisphosphate and diphosphoinositol-pentakisphosphate kinase"/>
    <property type="match status" value="1"/>
</dbReference>
<name>A0A7J7IGK9_9RHOD</name>
<dbReference type="EMBL" id="VWRR01000011">
    <property type="protein sequence ID" value="KAF6002242.1"/>
    <property type="molecule type" value="Genomic_DNA"/>
</dbReference>
<dbReference type="AlphaFoldDB" id="A0A7J7IGK9"/>
<evidence type="ECO:0000256" key="1">
    <source>
        <dbReference type="ARBA" id="ARBA00022553"/>
    </source>
</evidence>
<dbReference type="GO" id="GO:0033857">
    <property type="term" value="F:5-diphosphoinositol pentakisphosphate 1-kinase activity"/>
    <property type="evidence" value="ECO:0007669"/>
    <property type="project" value="TreeGrafter"/>
</dbReference>
<evidence type="ECO:0000256" key="3">
    <source>
        <dbReference type="ARBA" id="ARBA00034629"/>
    </source>
</evidence>
<dbReference type="PANTHER" id="PTHR12750:SF9">
    <property type="entry name" value="INOSITOL HEXAKISPHOSPHATE AND DIPHOSPHOINOSITOL-PENTAKISPHOSPHATE KINASE"/>
    <property type="match status" value="1"/>
</dbReference>
<dbReference type="Gene3D" id="3.40.50.11950">
    <property type="match status" value="1"/>
</dbReference>
<dbReference type="GO" id="GO:0032958">
    <property type="term" value="P:inositol phosphate biosynthetic process"/>
    <property type="evidence" value="ECO:0007669"/>
    <property type="project" value="TreeGrafter"/>
</dbReference>
<dbReference type="PANTHER" id="PTHR12750">
    <property type="entry name" value="DIPHOSPHOINOSITOL PENTAKISPHOSPHATE KINASE"/>
    <property type="match status" value="1"/>
</dbReference>